<comment type="caution">
    <text evidence="1">The sequence shown here is derived from an EMBL/GenBank/DDBJ whole genome shotgun (WGS) entry which is preliminary data.</text>
</comment>
<proteinExistence type="predicted"/>
<dbReference type="AlphaFoldDB" id="A0A218XLT6"/>
<evidence type="ECO:0000313" key="2">
    <source>
        <dbReference type="Proteomes" id="UP000197138"/>
    </source>
</evidence>
<sequence length="188" mass="21178">MRHIPTKWRDFECGEVEALTFPLEGQSQAVASIIAAGINHDMRLFGVEVLDQVLPFLEGNKDEKSHHDIWATRVQIFGGGRGKIQEIIEEWMLVQSFYNGLLGSTRVTLDAAARGTLLNKSDDEAYELLEQITMNSEQQPSERGGQIREEQWVVQTRHGKYSTCSNRCSPQEGGCSEYSFDSSFCTDL</sequence>
<organism evidence="1 2">
    <name type="scientific">Punica granatum</name>
    <name type="common">Pomegranate</name>
    <dbReference type="NCBI Taxonomy" id="22663"/>
    <lineage>
        <taxon>Eukaryota</taxon>
        <taxon>Viridiplantae</taxon>
        <taxon>Streptophyta</taxon>
        <taxon>Embryophyta</taxon>
        <taxon>Tracheophyta</taxon>
        <taxon>Spermatophyta</taxon>
        <taxon>Magnoliopsida</taxon>
        <taxon>eudicotyledons</taxon>
        <taxon>Gunneridae</taxon>
        <taxon>Pentapetalae</taxon>
        <taxon>rosids</taxon>
        <taxon>malvids</taxon>
        <taxon>Myrtales</taxon>
        <taxon>Lythraceae</taxon>
        <taxon>Punica</taxon>
    </lineage>
</organism>
<accession>A0A218XLT6</accession>
<protein>
    <submittedName>
        <fullName evidence="1">Uncharacterized protein</fullName>
    </submittedName>
</protein>
<name>A0A218XLT6_PUNGR</name>
<reference evidence="2" key="1">
    <citation type="journal article" date="2017" name="Plant J.">
        <title>The pomegranate (Punica granatum L.) genome and the genomics of punicalagin biosynthesis.</title>
        <authorList>
            <person name="Qin G."/>
            <person name="Xu C."/>
            <person name="Ming R."/>
            <person name="Tang H."/>
            <person name="Guyot R."/>
            <person name="Kramer E.M."/>
            <person name="Hu Y."/>
            <person name="Yi X."/>
            <person name="Qi Y."/>
            <person name="Xu X."/>
            <person name="Gao Z."/>
            <person name="Pan H."/>
            <person name="Jian J."/>
            <person name="Tian Y."/>
            <person name="Yue Z."/>
            <person name="Xu Y."/>
        </authorList>
    </citation>
    <scope>NUCLEOTIDE SEQUENCE [LARGE SCALE GENOMIC DNA]</scope>
    <source>
        <strain evidence="2">cv. Dabenzi</strain>
    </source>
</reference>
<dbReference type="EMBL" id="MTKT01001158">
    <property type="protein sequence ID" value="OWM85738.1"/>
    <property type="molecule type" value="Genomic_DNA"/>
</dbReference>
<dbReference type="Proteomes" id="UP000197138">
    <property type="component" value="Unassembled WGS sequence"/>
</dbReference>
<evidence type="ECO:0000313" key="1">
    <source>
        <dbReference type="EMBL" id="OWM85738.1"/>
    </source>
</evidence>
<gene>
    <name evidence="1" type="ORF">CDL15_Pgr029161</name>
</gene>